<dbReference type="RefSeq" id="WP_345642706.1">
    <property type="nucleotide sequence ID" value="NZ_BAABEP010000006.1"/>
</dbReference>
<evidence type="ECO:0008006" key="3">
    <source>
        <dbReference type="Google" id="ProtNLM"/>
    </source>
</evidence>
<accession>A0ABP7EET3</accession>
<evidence type="ECO:0000313" key="1">
    <source>
        <dbReference type="EMBL" id="GAA3717813.1"/>
    </source>
</evidence>
<proteinExistence type="predicted"/>
<gene>
    <name evidence="1" type="ORF">GCM10023082_14220</name>
</gene>
<protein>
    <recommendedName>
        <fullName evidence="3">HTH cro/C1-type domain-containing protein</fullName>
    </recommendedName>
</protein>
<sequence length="100" mass="11135">MPKLLRKSDGQPLRDELERQKLTLAELAEKTRTVDPGGRGVSASAIGRLTSTGHTARDRCELRTAWLITEGLDVRIHTLFRMPTRSTSTIERSSTHAHEG</sequence>
<dbReference type="InterPro" id="IPR010982">
    <property type="entry name" value="Lambda_DNA-bd_dom_sf"/>
</dbReference>
<keyword evidence="2" id="KW-1185">Reference proteome</keyword>
<comment type="caution">
    <text evidence="1">The sequence shown here is derived from an EMBL/GenBank/DDBJ whole genome shotgun (WGS) entry which is preliminary data.</text>
</comment>
<evidence type="ECO:0000313" key="2">
    <source>
        <dbReference type="Proteomes" id="UP001499884"/>
    </source>
</evidence>
<dbReference type="Proteomes" id="UP001499884">
    <property type="component" value="Unassembled WGS sequence"/>
</dbReference>
<reference evidence="2" key="1">
    <citation type="journal article" date="2019" name="Int. J. Syst. Evol. Microbiol.">
        <title>The Global Catalogue of Microorganisms (GCM) 10K type strain sequencing project: providing services to taxonomists for standard genome sequencing and annotation.</title>
        <authorList>
            <consortium name="The Broad Institute Genomics Platform"/>
            <consortium name="The Broad Institute Genome Sequencing Center for Infectious Disease"/>
            <person name="Wu L."/>
            <person name="Ma J."/>
        </authorList>
    </citation>
    <scope>NUCLEOTIDE SEQUENCE [LARGE SCALE GENOMIC DNA]</scope>
    <source>
        <strain evidence="2">JCM 30846</strain>
    </source>
</reference>
<dbReference type="EMBL" id="BAABEP010000006">
    <property type="protein sequence ID" value="GAA3717813.1"/>
    <property type="molecule type" value="Genomic_DNA"/>
</dbReference>
<dbReference type="Gene3D" id="1.10.260.40">
    <property type="entry name" value="lambda repressor-like DNA-binding domains"/>
    <property type="match status" value="1"/>
</dbReference>
<organism evidence="1 2">
    <name type="scientific">Streptomyces tremellae</name>
    <dbReference type="NCBI Taxonomy" id="1124239"/>
    <lineage>
        <taxon>Bacteria</taxon>
        <taxon>Bacillati</taxon>
        <taxon>Actinomycetota</taxon>
        <taxon>Actinomycetes</taxon>
        <taxon>Kitasatosporales</taxon>
        <taxon>Streptomycetaceae</taxon>
        <taxon>Streptomyces</taxon>
    </lineage>
</organism>
<name>A0ABP7EET3_9ACTN</name>